<reference evidence="14 15" key="1">
    <citation type="submission" date="2016-10" db="EMBL/GenBank/DDBJ databases">
        <authorList>
            <person name="de Groot N.N."/>
        </authorList>
    </citation>
    <scope>NUCLEOTIDE SEQUENCE [LARGE SCALE GENOMIC DNA]</scope>
    <source>
        <strain evidence="14 15">DSM 46701</strain>
    </source>
</reference>
<dbReference type="PANTHER" id="PTHR30307:SF0">
    <property type="entry name" value="S-ADENOSYLMETHIONINE:TRNA RIBOSYLTRANSFERASE-ISOMERASE"/>
    <property type="match status" value="1"/>
</dbReference>
<evidence type="ECO:0000256" key="8">
    <source>
        <dbReference type="ARBA" id="ARBA00052751"/>
    </source>
</evidence>
<comment type="similarity">
    <text evidence="9 13">Belongs to the QueA family.</text>
</comment>
<dbReference type="RefSeq" id="WP_089969265.1">
    <property type="nucleotide sequence ID" value="NZ_FOCQ01000009.1"/>
</dbReference>
<organism evidence="14 15">
    <name type="scientific">Lihuaxuella thermophila</name>
    <dbReference type="NCBI Taxonomy" id="1173111"/>
    <lineage>
        <taxon>Bacteria</taxon>
        <taxon>Bacillati</taxon>
        <taxon>Bacillota</taxon>
        <taxon>Bacilli</taxon>
        <taxon>Bacillales</taxon>
        <taxon>Thermoactinomycetaceae</taxon>
        <taxon>Lihuaxuella</taxon>
    </lineage>
</organism>
<dbReference type="UniPathway" id="UPA00392"/>
<evidence type="ECO:0000256" key="12">
    <source>
        <dbReference type="ARBA" id="ARBA00076160"/>
    </source>
</evidence>
<comment type="pathway">
    <text evidence="2 13">tRNA modification; tRNA-queuosine biosynthesis.</text>
</comment>
<evidence type="ECO:0000256" key="2">
    <source>
        <dbReference type="ARBA" id="ARBA00004691"/>
    </source>
</evidence>
<dbReference type="AlphaFoldDB" id="A0A1H8FU79"/>
<dbReference type="Gene3D" id="2.40.10.240">
    <property type="entry name" value="QueA-like"/>
    <property type="match status" value="1"/>
</dbReference>
<dbReference type="GO" id="GO:0005737">
    <property type="term" value="C:cytoplasm"/>
    <property type="evidence" value="ECO:0007669"/>
    <property type="project" value="UniProtKB-SubCell"/>
</dbReference>
<dbReference type="NCBIfam" id="TIGR00113">
    <property type="entry name" value="queA"/>
    <property type="match status" value="1"/>
</dbReference>
<dbReference type="Gene3D" id="3.40.1780.10">
    <property type="entry name" value="QueA-like"/>
    <property type="match status" value="1"/>
</dbReference>
<evidence type="ECO:0000256" key="13">
    <source>
        <dbReference type="HAMAP-Rule" id="MF_00113"/>
    </source>
</evidence>
<dbReference type="Proteomes" id="UP000199695">
    <property type="component" value="Unassembled WGS sequence"/>
</dbReference>
<keyword evidence="5 13" id="KW-0808">Transferase</keyword>
<keyword evidence="4 13" id="KW-0963">Cytoplasm</keyword>
<evidence type="ECO:0000256" key="6">
    <source>
        <dbReference type="ARBA" id="ARBA00022691"/>
    </source>
</evidence>
<dbReference type="FunFam" id="3.40.1780.10:FF:000001">
    <property type="entry name" value="S-adenosylmethionine:tRNA ribosyltransferase-isomerase"/>
    <property type="match status" value="1"/>
</dbReference>
<evidence type="ECO:0000256" key="3">
    <source>
        <dbReference type="ARBA" id="ARBA00011245"/>
    </source>
</evidence>
<dbReference type="STRING" id="1173111.SAMN05444955_10979"/>
<comment type="subcellular location">
    <subcellularLocation>
        <location evidence="1 13">Cytoplasm</location>
    </subcellularLocation>
</comment>
<dbReference type="GO" id="GO:0051075">
    <property type="term" value="F:S-adenosylmethionine:tRNA ribosyltransferase-isomerase activity"/>
    <property type="evidence" value="ECO:0007669"/>
    <property type="project" value="UniProtKB-EC"/>
</dbReference>
<evidence type="ECO:0000256" key="9">
    <source>
        <dbReference type="ARBA" id="ARBA00061210"/>
    </source>
</evidence>
<dbReference type="PANTHER" id="PTHR30307">
    <property type="entry name" value="S-ADENOSYLMETHIONINE:TRNA RIBOSYLTRANSFERASE-ISOMERASE"/>
    <property type="match status" value="1"/>
</dbReference>
<keyword evidence="15" id="KW-1185">Reference proteome</keyword>
<accession>A0A1H8FU79</accession>
<evidence type="ECO:0000313" key="14">
    <source>
        <dbReference type="EMBL" id="SEN35303.1"/>
    </source>
</evidence>
<comment type="function">
    <text evidence="13">Transfers and isomerizes the ribose moiety from AdoMet to the 7-aminomethyl group of 7-deazaguanine (preQ1-tRNA) to give epoxyqueuosine (oQ-tRNA).</text>
</comment>
<protein>
    <recommendedName>
        <fullName evidence="11 13">S-adenosylmethionine:tRNA ribosyltransferase-isomerase</fullName>
        <ecNumber evidence="10 13">2.4.99.17</ecNumber>
    </recommendedName>
    <alternativeName>
        <fullName evidence="12 13">Queuosine biosynthesis protein QueA</fullName>
    </alternativeName>
</protein>
<dbReference type="EMBL" id="FOCQ01000009">
    <property type="protein sequence ID" value="SEN35303.1"/>
    <property type="molecule type" value="Genomic_DNA"/>
</dbReference>
<proteinExistence type="inferred from homology"/>
<dbReference type="OrthoDB" id="9805933at2"/>
<gene>
    <name evidence="13" type="primary">queA</name>
    <name evidence="14" type="ORF">SAMN05444955_10979</name>
</gene>
<sequence length="344" mass="38695">MEVSLYDFDLPKELIAQTPITDRAASRLMVLNRRTGEVVHTRFSQILEHLKPGDVLVLNDSRVRPARLIGMKEGTGANIELLLLKPLGEDRWEALVKPAKRVKEGTVILFGDGQLKAVAEEQTEVAGGRVFRLEYEADDVEKLFEQLGQMPLPPYIHEQLDDPERYQTVFSRVVGSAAAPTAGLHFTEELLERIRQKGVETAFITLHVGLGTFRPVTVEHVEEHQMHAEYYEVGEETAGIIRRAKERGGRVIAVGTTSVRTLETVANQFDGEIRASSGWTDIFIYPGYTFRAVDGLITNFHLPKSTLLMLVSAFASREHILAAYQEAVRERYRFFSFGDAMLII</sequence>
<dbReference type="NCBIfam" id="NF001140">
    <property type="entry name" value="PRK00147.1"/>
    <property type="match status" value="1"/>
</dbReference>
<dbReference type="InterPro" id="IPR042118">
    <property type="entry name" value="QueA_dom1"/>
</dbReference>
<dbReference type="InterPro" id="IPR036100">
    <property type="entry name" value="QueA_sf"/>
</dbReference>
<evidence type="ECO:0000256" key="5">
    <source>
        <dbReference type="ARBA" id="ARBA00022679"/>
    </source>
</evidence>
<evidence type="ECO:0000256" key="7">
    <source>
        <dbReference type="ARBA" id="ARBA00022785"/>
    </source>
</evidence>
<keyword evidence="14" id="KW-0413">Isomerase</keyword>
<evidence type="ECO:0000256" key="10">
    <source>
        <dbReference type="ARBA" id="ARBA00066503"/>
    </source>
</evidence>
<keyword evidence="6 13" id="KW-0949">S-adenosyl-L-methionine</keyword>
<dbReference type="SUPFAM" id="SSF111337">
    <property type="entry name" value="QueA-like"/>
    <property type="match status" value="1"/>
</dbReference>
<dbReference type="InterPro" id="IPR003699">
    <property type="entry name" value="QueA"/>
</dbReference>
<name>A0A1H8FU79_9BACL</name>
<evidence type="ECO:0000256" key="4">
    <source>
        <dbReference type="ARBA" id="ARBA00022490"/>
    </source>
</evidence>
<evidence type="ECO:0000313" key="15">
    <source>
        <dbReference type="Proteomes" id="UP000199695"/>
    </source>
</evidence>
<evidence type="ECO:0000256" key="1">
    <source>
        <dbReference type="ARBA" id="ARBA00004496"/>
    </source>
</evidence>
<dbReference type="FunFam" id="2.40.10.240:FF:000002">
    <property type="entry name" value="S-adenosylmethionine:tRNA ribosyltransferase-isomerase"/>
    <property type="match status" value="1"/>
</dbReference>
<dbReference type="Pfam" id="PF02547">
    <property type="entry name" value="Queuosine_synth"/>
    <property type="match status" value="1"/>
</dbReference>
<dbReference type="EC" id="2.4.99.17" evidence="10 13"/>
<comment type="subunit">
    <text evidence="3 13">Monomer.</text>
</comment>
<keyword evidence="7 13" id="KW-0671">Queuosine biosynthesis</keyword>
<dbReference type="InterPro" id="IPR042119">
    <property type="entry name" value="QueA_dom2"/>
</dbReference>
<comment type="catalytic activity">
    <reaction evidence="8 13">
        <text>7-aminomethyl-7-carbaguanosine(34) in tRNA + S-adenosyl-L-methionine = epoxyqueuosine(34) in tRNA + adenine + L-methionine + 2 H(+)</text>
        <dbReference type="Rhea" id="RHEA:32155"/>
        <dbReference type="Rhea" id="RHEA-COMP:10342"/>
        <dbReference type="Rhea" id="RHEA-COMP:18582"/>
        <dbReference type="ChEBI" id="CHEBI:15378"/>
        <dbReference type="ChEBI" id="CHEBI:16708"/>
        <dbReference type="ChEBI" id="CHEBI:57844"/>
        <dbReference type="ChEBI" id="CHEBI:59789"/>
        <dbReference type="ChEBI" id="CHEBI:82833"/>
        <dbReference type="ChEBI" id="CHEBI:194443"/>
        <dbReference type="EC" id="2.4.99.17"/>
    </reaction>
</comment>
<dbReference type="HAMAP" id="MF_00113">
    <property type="entry name" value="QueA"/>
    <property type="match status" value="1"/>
</dbReference>
<dbReference type="GO" id="GO:0008616">
    <property type="term" value="P:tRNA queuosine(34) biosynthetic process"/>
    <property type="evidence" value="ECO:0007669"/>
    <property type="project" value="UniProtKB-UniRule"/>
</dbReference>
<evidence type="ECO:0000256" key="11">
    <source>
        <dbReference type="ARBA" id="ARBA00069325"/>
    </source>
</evidence>